<comment type="similarity">
    <text evidence="2">Belongs to the HAUS3 family.</text>
</comment>
<keyword evidence="5" id="KW-0493">Microtubule</keyword>
<evidence type="ECO:0000256" key="8">
    <source>
        <dbReference type="ARBA" id="ARBA00023212"/>
    </source>
</evidence>
<dbReference type="AlphaFoldDB" id="A0A8J9VPG5"/>
<evidence type="ECO:0000256" key="9">
    <source>
        <dbReference type="ARBA" id="ARBA00023306"/>
    </source>
</evidence>
<dbReference type="GO" id="GO:0051301">
    <property type="term" value="P:cell division"/>
    <property type="evidence" value="ECO:0007669"/>
    <property type="project" value="UniProtKB-KW"/>
</dbReference>
<evidence type="ECO:0000256" key="1">
    <source>
        <dbReference type="ARBA" id="ARBA00004186"/>
    </source>
</evidence>
<keyword evidence="6" id="KW-0498">Mitosis</keyword>
<dbReference type="GO" id="GO:0005874">
    <property type="term" value="C:microtubule"/>
    <property type="evidence" value="ECO:0007669"/>
    <property type="project" value="UniProtKB-KW"/>
</dbReference>
<evidence type="ECO:0000256" key="5">
    <source>
        <dbReference type="ARBA" id="ARBA00022701"/>
    </source>
</evidence>
<accession>A0A8J9VPG5</accession>
<sequence length="562" mass="64952">MSHLSDITDEDFIPFLHSLGVETYKKSFEWMLNDPDFSEVLRWIYSNLDHNNALTEWEECRYAELEKKEKLLPLDKLERKISSIQNEFIGLCLPGDEESMEDMKLDIIMQKERIAMLEKHEEILNELLVNNEQTKEDLTLEVTKLNATQLQCSEDEVTAGEECMQLAENIECITNDVVQVIANALNLFASCNGNKELAKRFFTYGPFESYRQSQALFKSHFDLFTSKKFNKKQNDNTNDEDLRTALIEAKNMEEWLSDAVCSYIETKADLYGEQAKLLLISNYNNVHPSQITVYSMEAQSAIELLEQEEGILEQQLQNSVKHYVERRTSMAVEVTAKSALAIREQIYKDLTYLSNITSRALTADRTLYAALRRELRLLEELLHFAAQLREYQLQEFDTVASRIKSMNDISSEQEAVEKNLQSSNVILNAILSISGYEPSADVLLPIKLDNELSNSIRELKDNIKEGYKTKENSLEKIKESMKPLKEYIWDGCTKQPNCYDRSVSAMTHSLRQEMEKIDSKVVSTSGEFNGVKNGDKHNVRKLWQWFLTDQARLLHCMKSINH</sequence>
<evidence type="ECO:0000259" key="10">
    <source>
        <dbReference type="Pfam" id="PF14932"/>
    </source>
</evidence>
<comment type="subcellular location">
    <subcellularLocation>
        <location evidence="1">Cytoplasm</location>
        <location evidence="1">Cytoskeleton</location>
        <location evidence="1">Spindle</location>
    </subcellularLocation>
</comment>
<keyword evidence="12" id="KW-1185">Reference proteome</keyword>
<keyword evidence="7" id="KW-0175">Coiled coil</keyword>
<evidence type="ECO:0000256" key="3">
    <source>
        <dbReference type="ARBA" id="ARBA00022490"/>
    </source>
</evidence>
<dbReference type="GO" id="GO:0005819">
    <property type="term" value="C:spindle"/>
    <property type="evidence" value="ECO:0007669"/>
    <property type="project" value="UniProtKB-SubCell"/>
</dbReference>
<evidence type="ECO:0000256" key="6">
    <source>
        <dbReference type="ARBA" id="ARBA00022776"/>
    </source>
</evidence>
<evidence type="ECO:0000256" key="7">
    <source>
        <dbReference type="ARBA" id="ARBA00023054"/>
    </source>
</evidence>
<dbReference type="EMBL" id="OV170224">
    <property type="protein sequence ID" value="CAH0724195.1"/>
    <property type="molecule type" value="Genomic_DNA"/>
</dbReference>
<evidence type="ECO:0000256" key="4">
    <source>
        <dbReference type="ARBA" id="ARBA00022618"/>
    </source>
</evidence>
<feature type="non-terminal residue" evidence="11">
    <location>
        <position position="562"/>
    </location>
</feature>
<dbReference type="Pfam" id="PF14932">
    <property type="entry name" value="HAUS-augmin3"/>
    <property type="match status" value="1"/>
</dbReference>
<keyword evidence="4" id="KW-0132">Cell division</keyword>
<dbReference type="Proteomes" id="UP000838878">
    <property type="component" value="Chromosome 4"/>
</dbReference>
<feature type="domain" description="HAUS augmin-like complex subunit 3 N-terminal" evidence="10">
    <location>
        <begin position="30"/>
        <end position="253"/>
    </location>
</feature>
<reference evidence="11" key="1">
    <citation type="submission" date="2021-12" db="EMBL/GenBank/DDBJ databases">
        <authorList>
            <person name="Martin H S."/>
        </authorList>
    </citation>
    <scope>NUCLEOTIDE SEQUENCE</scope>
</reference>
<name>A0A8J9VPG5_9NEOP</name>
<dbReference type="InterPro" id="IPR032733">
    <property type="entry name" value="HAUS3_N"/>
</dbReference>
<evidence type="ECO:0000313" key="11">
    <source>
        <dbReference type="EMBL" id="CAH0724195.1"/>
    </source>
</evidence>
<keyword evidence="3" id="KW-0963">Cytoplasm</keyword>
<evidence type="ECO:0000256" key="2">
    <source>
        <dbReference type="ARBA" id="ARBA00009645"/>
    </source>
</evidence>
<keyword evidence="8" id="KW-0206">Cytoskeleton</keyword>
<organism evidence="11 12">
    <name type="scientific">Brenthis ino</name>
    <name type="common">lesser marbled fritillary</name>
    <dbReference type="NCBI Taxonomy" id="405034"/>
    <lineage>
        <taxon>Eukaryota</taxon>
        <taxon>Metazoa</taxon>
        <taxon>Ecdysozoa</taxon>
        <taxon>Arthropoda</taxon>
        <taxon>Hexapoda</taxon>
        <taxon>Insecta</taxon>
        <taxon>Pterygota</taxon>
        <taxon>Neoptera</taxon>
        <taxon>Endopterygota</taxon>
        <taxon>Lepidoptera</taxon>
        <taxon>Glossata</taxon>
        <taxon>Ditrysia</taxon>
        <taxon>Papilionoidea</taxon>
        <taxon>Nymphalidae</taxon>
        <taxon>Heliconiinae</taxon>
        <taxon>Argynnini</taxon>
        <taxon>Brenthis</taxon>
    </lineage>
</organism>
<evidence type="ECO:0000313" key="12">
    <source>
        <dbReference type="Proteomes" id="UP000838878"/>
    </source>
</evidence>
<keyword evidence="9" id="KW-0131">Cell cycle</keyword>
<proteinExistence type="inferred from homology"/>
<dbReference type="OrthoDB" id="8187957at2759"/>
<gene>
    <name evidence="11" type="ORF">BINO364_LOCUS9938</name>
</gene>
<protein>
    <recommendedName>
        <fullName evidence="10">HAUS augmin-like complex subunit 3 N-terminal domain-containing protein</fullName>
    </recommendedName>
</protein>